<organism evidence="1 2">
    <name type="scientific">Heyndrickxia coagulans</name>
    <name type="common">Weizmannia coagulans</name>
    <dbReference type="NCBI Taxonomy" id="1398"/>
    <lineage>
        <taxon>Bacteria</taxon>
        <taxon>Bacillati</taxon>
        <taxon>Bacillota</taxon>
        <taxon>Bacilli</taxon>
        <taxon>Bacillales</taxon>
        <taxon>Bacillaceae</taxon>
        <taxon>Heyndrickxia</taxon>
    </lineage>
</organism>
<proteinExistence type="predicted"/>
<gene>
    <name evidence="1" type="ORF">SB48_HM08orf05231</name>
</gene>
<accession>A0AAN0T7R6</accession>
<evidence type="ECO:0000313" key="2">
    <source>
        <dbReference type="Proteomes" id="UP000032024"/>
    </source>
</evidence>
<name>A0AAN0T7R6_HEYCO</name>
<dbReference type="AlphaFoldDB" id="A0AAN0T7R6"/>
<reference evidence="2" key="1">
    <citation type="submission" date="2015-01" db="EMBL/GenBank/DDBJ databases">
        <title>Comparative genome analysis of Bacillus coagulans HM-08, Clostridium butyricum HM-68, Bacillus subtilis HM-66 and Bacillus paralicheniformis BL-09.</title>
        <authorList>
            <person name="Zhang H."/>
        </authorList>
    </citation>
    <scope>NUCLEOTIDE SEQUENCE [LARGE SCALE GENOMIC DNA]</scope>
    <source>
        <strain evidence="2">HM-08</strain>
    </source>
</reference>
<protein>
    <submittedName>
        <fullName evidence="1">Uncharacterized protein</fullName>
    </submittedName>
</protein>
<keyword evidence="2" id="KW-1185">Reference proteome</keyword>
<dbReference type="Proteomes" id="UP000032024">
    <property type="component" value="Chromosome"/>
</dbReference>
<evidence type="ECO:0000313" key="1">
    <source>
        <dbReference type="EMBL" id="AJO24063.1"/>
    </source>
</evidence>
<dbReference type="EMBL" id="CP010525">
    <property type="protein sequence ID" value="AJO24063.1"/>
    <property type="molecule type" value="Genomic_DNA"/>
</dbReference>
<sequence length="37" mass="4406">MQNIHTNPAVTIFAKKSWLNHVQNLLFLHFLQQRLFG</sequence>